<dbReference type="Gene3D" id="3.30.1330.10">
    <property type="entry name" value="PurM-like, N-terminal domain"/>
    <property type="match status" value="1"/>
</dbReference>
<dbReference type="Gene3D" id="3.90.650.10">
    <property type="entry name" value="PurM-like C-terminal domain"/>
    <property type="match status" value="1"/>
</dbReference>
<reference evidence="4 5" key="1">
    <citation type="journal article" date="2019" name="Int. J. Syst. Evol. Microbiol.">
        <title>The Global Catalogue of Microorganisms (GCM) 10K type strain sequencing project: providing services to taxonomists for standard genome sequencing and annotation.</title>
        <authorList>
            <consortium name="The Broad Institute Genomics Platform"/>
            <consortium name="The Broad Institute Genome Sequencing Center for Infectious Disease"/>
            <person name="Wu L."/>
            <person name="Ma J."/>
        </authorList>
    </citation>
    <scope>NUCLEOTIDE SEQUENCE [LARGE SCALE GENOMIC DNA]</scope>
    <source>
        <strain evidence="4 5">JCM 16328</strain>
    </source>
</reference>
<feature type="domain" description="PurM-like N-terminal" evidence="2">
    <location>
        <begin position="31"/>
        <end position="136"/>
    </location>
</feature>
<dbReference type="GO" id="GO:0051604">
    <property type="term" value="P:protein maturation"/>
    <property type="evidence" value="ECO:0007669"/>
    <property type="project" value="TreeGrafter"/>
</dbReference>
<proteinExistence type="inferred from homology"/>
<gene>
    <name evidence="4" type="ORF">GCM10009020_17450</name>
</gene>
<feature type="domain" description="PurM-like C-terminal" evidence="3">
    <location>
        <begin position="147"/>
        <end position="301"/>
    </location>
</feature>
<dbReference type="PANTHER" id="PTHR30303">
    <property type="entry name" value="HYDROGENASE ISOENZYMES FORMATION PROTEIN HYPE"/>
    <property type="match status" value="1"/>
</dbReference>
<dbReference type="Pfam" id="PF02769">
    <property type="entry name" value="AIRS_C"/>
    <property type="match status" value="1"/>
</dbReference>
<dbReference type="Proteomes" id="UP001500420">
    <property type="component" value="Unassembled WGS sequence"/>
</dbReference>
<dbReference type="RefSeq" id="WP_343773608.1">
    <property type="nucleotide sequence ID" value="NZ_BAAADV010000003.1"/>
</dbReference>
<comment type="similarity">
    <text evidence="1">Belongs to the HypE family.</text>
</comment>
<accession>A0AAV3T8E8</accession>
<organism evidence="4 5">
    <name type="scientific">Natronoarchaeum mannanilyticum</name>
    <dbReference type="NCBI Taxonomy" id="926360"/>
    <lineage>
        <taxon>Archaea</taxon>
        <taxon>Methanobacteriati</taxon>
        <taxon>Methanobacteriota</taxon>
        <taxon>Stenosarchaea group</taxon>
        <taxon>Halobacteria</taxon>
        <taxon>Halobacteriales</taxon>
        <taxon>Natronoarchaeaceae</taxon>
    </lineage>
</organism>
<evidence type="ECO:0000259" key="2">
    <source>
        <dbReference type="Pfam" id="PF00586"/>
    </source>
</evidence>
<dbReference type="SUPFAM" id="SSF55326">
    <property type="entry name" value="PurM N-terminal domain-like"/>
    <property type="match status" value="1"/>
</dbReference>
<evidence type="ECO:0000259" key="3">
    <source>
        <dbReference type="Pfam" id="PF02769"/>
    </source>
</evidence>
<protein>
    <submittedName>
        <fullName evidence="4">AIR synthase family protein</fullName>
    </submittedName>
</protein>
<dbReference type="PIRSF" id="PIRSF005644">
    <property type="entry name" value="Hdrgns_mtr_HypE"/>
    <property type="match status" value="1"/>
</dbReference>
<dbReference type="CDD" id="cd06061">
    <property type="entry name" value="PurM-like1"/>
    <property type="match status" value="1"/>
</dbReference>
<dbReference type="InterPro" id="IPR016188">
    <property type="entry name" value="PurM-like_N"/>
</dbReference>
<keyword evidence="5" id="KW-1185">Reference proteome</keyword>
<evidence type="ECO:0000313" key="5">
    <source>
        <dbReference type="Proteomes" id="UP001500420"/>
    </source>
</evidence>
<dbReference type="AlphaFoldDB" id="A0AAV3T8E8"/>
<dbReference type="SUPFAM" id="SSF56042">
    <property type="entry name" value="PurM C-terminal domain-like"/>
    <property type="match status" value="1"/>
</dbReference>
<evidence type="ECO:0000256" key="1">
    <source>
        <dbReference type="ARBA" id="ARBA00006243"/>
    </source>
</evidence>
<name>A0AAV3T8E8_9EURY</name>
<dbReference type="EMBL" id="BAAADV010000003">
    <property type="protein sequence ID" value="GAA0671498.1"/>
    <property type="molecule type" value="Genomic_DNA"/>
</dbReference>
<dbReference type="InterPro" id="IPR036676">
    <property type="entry name" value="PurM-like_C_sf"/>
</dbReference>
<evidence type="ECO:0000313" key="4">
    <source>
        <dbReference type="EMBL" id="GAA0671498.1"/>
    </source>
</evidence>
<dbReference type="InterPro" id="IPR011854">
    <property type="entry name" value="HypE"/>
</dbReference>
<dbReference type="PANTHER" id="PTHR30303:SF4">
    <property type="entry name" value="HYDROGENASE EXPRESSION_FORMATION PROTEIN HYPE"/>
    <property type="match status" value="1"/>
</dbReference>
<dbReference type="Pfam" id="PF00586">
    <property type="entry name" value="AIRS"/>
    <property type="match status" value="1"/>
</dbReference>
<dbReference type="InterPro" id="IPR010918">
    <property type="entry name" value="PurM-like_C_dom"/>
</dbReference>
<dbReference type="InterPro" id="IPR036921">
    <property type="entry name" value="PurM-like_N_sf"/>
</dbReference>
<comment type="caution">
    <text evidence="4">The sequence shown here is derived from an EMBL/GenBank/DDBJ whole genome shotgun (WGS) entry which is preliminary data.</text>
</comment>
<sequence>MVGKVDPKTLARVLAGTGASSAAVGVGPGFGEDAAAIELGEQTLVVSSDPISLAAERIGTLGVHVACNDVAASGGDPEWLTSVLLLPGDADDATIDAIVADLDREAAALDATIVGGHTEYVDQLERPLLSLTAIGTTDRFVPTGGAEPGDRVVLTKGAGIEATAILATDFADELGLPADAVDAAATFFEEISVVPEARVLREHATAMHDPTEGGVLGGLVELARAAEAGVEVERAAVPVREETERVCAAMGVDPLRTFGSGALLATLPAERVEDALAALDDAGIEGAEIGRVVESERHGVDLDGEHFAEPPRDELYPLWE</sequence>